<keyword evidence="3" id="KW-1185">Reference proteome</keyword>
<dbReference type="PANTHER" id="PTHR23024:SF24">
    <property type="entry name" value="ALPHA_BETA HYDROLASE FOLD-3 DOMAIN-CONTAINING PROTEIN"/>
    <property type="match status" value="1"/>
</dbReference>
<dbReference type="KEGG" id="ddb:E7747_04260"/>
<dbReference type="AlphaFoldDB" id="A0A4P7W6C1"/>
<dbReference type="InterPro" id="IPR013094">
    <property type="entry name" value="AB_hydrolase_3"/>
</dbReference>
<gene>
    <name evidence="2" type="ORF">E7747_04260</name>
</gene>
<organism evidence="2 3">
    <name type="scientific">Duncaniella dubosii</name>
    <dbReference type="NCBI Taxonomy" id="2518971"/>
    <lineage>
        <taxon>Bacteria</taxon>
        <taxon>Pseudomonadati</taxon>
        <taxon>Bacteroidota</taxon>
        <taxon>Bacteroidia</taxon>
        <taxon>Bacteroidales</taxon>
        <taxon>Muribaculaceae</taxon>
        <taxon>Duncaniella</taxon>
    </lineage>
</organism>
<feature type="domain" description="Alpha/beta hydrolase fold-3" evidence="1">
    <location>
        <begin position="92"/>
        <end position="298"/>
    </location>
</feature>
<protein>
    <submittedName>
        <fullName evidence="2">Alpha/beta hydrolase</fullName>
    </submittedName>
</protein>
<dbReference type="InterPro" id="IPR029058">
    <property type="entry name" value="AB_hydrolase_fold"/>
</dbReference>
<dbReference type="Gene3D" id="3.40.50.1820">
    <property type="entry name" value="alpha/beta hydrolase"/>
    <property type="match status" value="1"/>
</dbReference>
<sequence length="321" mass="34069">MSSLCGMNAQTVSDSIMRVEAEAFRRGLPEGLQSSQKDAILRAIEGDCEALERVRHGRNSKPPLREGVVTRDLSPTMRLYGPEGVGGALPLLIYFHGGGWTIGSINSCARFCQEVAASGKARVLAVDYRLAPESPYPAGLEDCREAVGFAFGNAAEIGADSDRVFVGGDSSGGNLALATALSGDECCRRLAGVVCFYPVTKAYPDGSASWGDYGSGYGLDADLMEAFNSAYIGHLKGDVAGDVNVGDLSDEALEHLPRTLLVAAGRDILCNQGREFATRVGAQRLTRVEFPQAVHLFITVGGQPEAFRRAVELTVGFIEGE</sequence>
<dbReference type="PANTHER" id="PTHR23024">
    <property type="entry name" value="ARYLACETAMIDE DEACETYLASE"/>
    <property type="match status" value="1"/>
</dbReference>
<evidence type="ECO:0000259" key="1">
    <source>
        <dbReference type="Pfam" id="PF07859"/>
    </source>
</evidence>
<keyword evidence="2" id="KW-0378">Hydrolase</keyword>
<dbReference type="GO" id="GO:0016787">
    <property type="term" value="F:hydrolase activity"/>
    <property type="evidence" value="ECO:0007669"/>
    <property type="project" value="UniProtKB-KW"/>
</dbReference>
<dbReference type="InterPro" id="IPR050466">
    <property type="entry name" value="Carboxylest/Gibb_receptor"/>
</dbReference>
<dbReference type="SUPFAM" id="SSF53474">
    <property type="entry name" value="alpha/beta-Hydrolases"/>
    <property type="match status" value="1"/>
</dbReference>
<name>A0A4P7W6C1_9BACT</name>
<dbReference type="EMBL" id="CP039396">
    <property type="protein sequence ID" value="QCD43644.1"/>
    <property type="molecule type" value="Genomic_DNA"/>
</dbReference>
<accession>A0A4P7W6C1</accession>
<evidence type="ECO:0000313" key="3">
    <source>
        <dbReference type="Proteomes" id="UP000297149"/>
    </source>
</evidence>
<proteinExistence type="predicted"/>
<dbReference type="Proteomes" id="UP000297149">
    <property type="component" value="Chromosome"/>
</dbReference>
<reference evidence="3" key="1">
    <citation type="submission" date="2019-02" db="EMBL/GenBank/DDBJ databases">
        <title>Isolation and identification of novel species under the genus Muribaculum.</title>
        <authorList>
            <person name="Miyake S."/>
            <person name="Ding Y."/>
            <person name="Low A."/>
            <person name="Soh M."/>
            <person name="Seedorf H."/>
        </authorList>
    </citation>
    <scope>NUCLEOTIDE SEQUENCE [LARGE SCALE GENOMIC DNA]</scope>
    <source>
        <strain evidence="3">H5</strain>
    </source>
</reference>
<dbReference type="Pfam" id="PF07859">
    <property type="entry name" value="Abhydrolase_3"/>
    <property type="match status" value="1"/>
</dbReference>
<evidence type="ECO:0000313" key="2">
    <source>
        <dbReference type="EMBL" id="QCD43644.1"/>
    </source>
</evidence>